<dbReference type="OrthoDB" id="10276099at2759"/>
<feature type="domain" description="ISXO2-like transposase" evidence="1">
    <location>
        <begin position="134"/>
        <end position="280"/>
    </location>
</feature>
<keyword evidence="3" id="KW-1185">Reference proteome</keyword>
<evidence type="ECO:0000313" key="2">
    <source>
        <dbReference type="EMBL" id="KCZ80801.1"/>
    </source>
</evidence>
<evidence type="ECO:0000313" key="3">
    <source>
        <dbReference type="Proteomes" id="UP000030655"/>
    </source>
</evidence>
<gene>
    <name evidence="2" type="ORF">H312_01808</name>
</gene>
<dbReference type="HOGENOM" id="CLU_044348_0_0_1"/>
<dbReference type="SMART" id="SM01126">
    <property type="entry name" value="DDE_Tnp_IS1595"/>
    <property type="match status" value="1"/>
</dbReference>
<dbReference type="InterPro" id="IPR053164">
    <property type="entry name" value="IS1016-like_transposase"/>
</dbReference>
<dbReference type="InterPro" id="IPR024445">
    <property type="entry name" value="Tnp_ISXO2-like"/>
</dbReference>
<accession>A0A059F1E4</accession>
<dbReference type="PANTHER" id="PTHR47163:SF2">
    <property type="entry name" value="SI:DKEY-17M8.2"/>
    <property type="match status" value="1"/>
</dbReference>
<dbReference type="EMBL" id="KK365162">
    <property type="protein sequence ID" value="KCZ80801.1"/>
    <property type="molecule type" value="Genomic_DNA"/>
</dbReference>
<reference evidence="3" key="1">
    <citation type="submission" date="2013-02" db="EMBL/GenBank/DDBJ databases">
        <authorList>
            <consortium name="The Broad Institute Genome Sequencing Platform"/>
            <person name="Cuomo C."/>
            <person name="Becnel J."/>
            <person name="Sanscrainte N."/>
            <person name="Walker B."/>
            <person name="Young S.K."/>
            <person name="Zeng Q."/>
            <person name="Gargeya S."/>
            <person name="Fitzgerald M."/>
            <person name="Haas B."/>
            <person name="Abouelleil A."/>
            <person name="Alvarado L."/>
            <person name="Arachchi H.M."/>
            <person name="Berlin A.M."/>
            <person name="Chapman S.B."/>
            <person name="Dewar J."/>
            <person name="Goldberg J."/>
            <person name="Griggs A."/>
            <person name="Gujja S."/>
            <person name="Hansen M."/>
            <person name="Howarth C."/>
            <person name="Imamovic A."/>
            <person name="Larimer J."/>
            <person name="McCowan C."/>
            <person name="Murphy C."/>
            <person name="Neiman D."/>
            <person name="Pearson M."/>
            <person name="Priest M."/>
            <person name="Roberts A."/>
            <person name="Saif S."/>
            <person name="Shea T."/>
            <person name="Sisk P."/>
            <person name="Sykes S."/>
            <person name="Wortman J."/>
            <person name="Nusbaum C."/>
            <person name="Birren B."/>
        </authorList>
    </citation>
    <scope>NUCLEOTIDE SEQUENCE [LARGE SCALE GENOMIC DNA]</scope>
    <source>
        <strain evidence="3">PRA339</strain>
    </source>
</reference>
<protein>
    <recommendedName>
        <fullName evidence="1">ISXO2-like transposase domain-containing protein</fullName>
    </recommendedName>
</protein>
<dbReference type="Pfam" id="PF12762">
    <property type="entry name" value="DDE_Tnp_IS1595"/>
    <property type="match status" value="1"/>
</dbReference>
<organism evidence="2 3">
    <name type="scientific">Anncaliia algerae PRA339</name>
    <dbReference type="NCBI Taxonomy" id="1288291"/>
    <lineage>
        <taxon>Eukaryota</taxon>
        <taxon>Fungi</taxon>
        <taxon>Fungi incertae sedis</taxon>
        <taxon>Microsporidia</taxon>
        <taxon>Tubulinosematoidea</taxon>
        <taxon>Tubulinosematidae</taxon>
        <taxon>Anncaliia</taxon>
    </lineage>
</organism>
<dbReference type="AlphaFoldDB" id="A0A059F1E4"/>
<sequence>MRTSEFEDRLVKFNNEEIISFLFCNRFLKQKYKCLFCNEFMLLKTYDKKKRTKCWRCFNRLCDKYLNRVSLLKDSFFENFNVPVIYVFKILIRWSNGVTRQSIYNDLRIDHKTINKVINSFLERCGSFDFTEDKLGGCGSIVQIDETMLNYKCKSHRGRSPLNKTDALVIIEFREKITRAFAVVIPNKKKSTILPIICNNVLNGSTIWTDEHKSYSELNQKGFVHDTVCHKFNFINKLSGANTQAVESFNNLIKWHIKQRKGICTGLRQCFLNEICWLFNKKESRFERILNLIKV</sequence>
<dbReference type="PANTHER" id="PTHR47163">
    <property type="entry name" value="DDE_TNP_IS1595 DOMAIN-CONTAINING PROTEIN"/>
    <property type="match status" value="1"/>
</dbReference>
<dbReference type="VEuPathDB" id="MicrosporidiaDB:H312_01808"/>
<dbReference type="Proteomes" id="UP000030655">
    <property type="component" value="Unassembled WGS sequence"/>
</dbReference>
<proteinExistence type="predicted"/>
<dbReference type="NCBIfam" id="NF033547">
    <property type="entry name" value="transpos_IS1595"/>
    <property type="match status" value="1"/>
</dbReference>
<evidence type="ECO:0000259" key="1">
    <source>
        <dbReference type="SMART" id="SM01126"/>
    </source>
</evidence>
<dbReference type="STRING" id="1288291.A0A059F1E4"/>
<name>A0A059F1E4_9MICR</name>
<reference evidence="2 3" key="2">
    <citation type="submission" date="2014-03" db="EMBL/GenBank/DDBJ databases">
        <title>The Genome Sequence of Anncaliia algerae insect isolate PRA339.</title>
        <authorList>
            <consortium name="The Broad Institute Genome Sequencing Platform"/>
            <consortium name="The Broad Institute Genome Sequencing Center for Infectious Disease"/>
            <person name="Cuomo C."/>
            <person name="Becnel J."/>
            <person name="Sanscrainte N."/>
            <person name="Walker B."/>
            <person name="Young S.K."/>
            <person name="Zeng Q."/>
            <person name="Gargeya S."/>
            <person name="Fitzgerald M."/>
            <person name="Haas B."/>
            <person name="Abouelleil A."/>
            <person name="Alvarado L."/>
            <person name="Arachchi H.M."/>
            <person name="Berlin A.M."/>
            <person name="Chapman S.B."/>
            <person name="Dewar J."/>
            <person name="Goldberg J."/>
            <person name="Griggs A."/>
            <person name="Gujja S."/>
            <person name="Hansen M."/>
            <person name="Howarth C."/>
            <person name="Imamovic A."/>
            <person name="Larimer J."/>
            <person name="McCowan C."/>
            <person name="Murphy C."/>
            <person name="Neiman D."/>
            <person name="Pearson M."/>
            <person name="Priest M."/>
            <person name="Roberts A."/>
            <person name="Saif S."/>
            <person name="Shea T."/>
            <person name="Sisk P."/>
            <person name="Sykes S."/>
            <person name="Wortman J."/>
            <person name="Nusbaum C."/>
            <person name="Birren B."/>
        </authorList>
    </citation>
    <scope>NUCLEOTIDE SEQUENCE [LARGE SCALE GENOMIC DNA]</scope>
    <source>
        <strain evidence="2 3">PRA339</strain>
    </source>
</reference>